<dbReference type="SUPFAM" id="SSF81442">
    <property type="entry name" value="Cytochrome c oxidase subunit I-like"/>
    <property type="match status" value="1"/>
</dbReference>
<evidence type="ECO:0000313" key="2">
    <source>
        <dbReference type="EMBL" id="THF76059.1"/>
    </source>
</evidence>
<dbReference type="EMBL" id="SSOB01000027">
    <property type="protein sequence ID" value="THF76059.1"/>
    <property type="molecule type" value="Genomic_DNA"/>
</dbReference>
<feature type="transmembrane region" description="Helical" evidence="1">
    <location>
        <begin position="41"/>
        <end position="64"/>
    </location>
</feature>
<feature type="transmembrane region" description="Helical" evidence="1">
    <location>
        <begin position="76"/>
        <end position="94"/>
    </location>
</feature>
<dbReference type="Gene3D" id="1.20.210.10">
    <property type="entry name" value="Cytochrome c oxidase-like, subunit I domain"/>
    <property type="match status" value="1"/>
</dbReference>
<gene>
    <name evidence="2" type="ORF">E6C55_19970</name>
</gene>
<feature type="transmembrane region" description="Helical" evidence="1">
    <location>
        <begin position="274"/>
        <end position="296"/>
    </location>
</feature>
<dbReference type="AlphaFoldDB" id="A0A4S4BTA9"/>
<protein>
    <submittedName>
        <fullName evidence="2">Uncharacterized protein</fullName>
    </submittedName>
</protein>
<dbReference type="Proteomes" id="UP000310636">
    <property type="component" value="Unassembled WGS sequence"/>
</dbReference>
<feature type="transmembrane region" description="Helical" evidence="1">
    <location>
        <begin position="175"/>
        <end position="197"/>
    </location>
</feature>
<evidence type="ECO:0000256" key="1">
    <source>
        <dbReference type="SAM" id="Phobius"/>
    </source>
</evidence>
<accession>A0A4S4BTA9</accession>
<feature type="transmembrane region" description="Helical" evidence="1">
    <location>
        <begin position="236"/>
        <end position="254"/>
    </location>
</feature>
<evidence type="ECO:0000313" key="3">
    <source>
        <dbReference type="Proteomes" id="UP000310636"/>
    </source>
</evidence>
<comment type="caution">
    <text evidence="2">The sequence shown here is derived from an EMBL/GenBank/DDBJ whole genome shotgun (WGS) entry which is preliminary data.</text>
</comment>
<proteinExistence type="predicted"/>
<dbReference type="OrthoDB" id="5245199at2"/>
<feature type="transmembrane region" description="Helical" evidence="1">
    <location>
        <begin position="100"/>
        <end position="120"/>
    </location>
</feature>
<dbReference type="RefSeq" id="WP_136371586.1">
    <property type="nucleotide sequence ID" value="NZ_SSOB01000027.1"/>
</dbReference>
<reference evidence="2 3" key="1">
    <citation type="submission" date="2019-04" db="EMBL/GenBank/DDBJ databases">
        <title>Cohnella sp. nov. isolated from preserved vegetables.</title>
        <authorList>
            <person name="Lin S.-Y."/>
            <person name="Hung M.-H."/>
            <person name="Young C.-C."/>
        </authorList>
    </citation>
    <scope>NUCLEOTIDE SEQUENCE [LARGE SCALE GENOMIC DNA]</scope>
    <source>
        <strain evidence="2 3">CC-MHH1044</strain>
    </source>
</reference>
<organism evidence="2 3">
    <name type="scientific">Cohnella fermenti</name>
    <dbReference type="NCBI Taxonomy" id="2565925"/>
    <lineage>
        <taxon>Bacteria</taxon>
        <taxon>Bacillati</taxon>
        <taxon>Bacillota</taxon>
        <taxon>Bacilli</taxon>
        <taxon>Bacillales</taxon>
        <taxon>Paenibacillaceae</taxon>
        <taxon>Cohnella</taxon>
    </lineage>
</organism>
<feature type="transmembrane region" description="Helical" evidence="1">
    <location>
        <begin position="360"/>
        <end position="382"/>
    </location>
</feature>
<keyword evidence="1" id="KW-1133">Transmembrane helix</keyword>
<dbReference type="InterPro" id="IPR036927">
    <property type="entry name" value="Cyt_c_oxase-like_su1_sf"/>
</dbReference>
<keyword evidence="1" id="KW-0472">Membrane</keyword>
<name>A0A4S4BTA9_9BACL</name>
<feature type="transmembrane region" description="Helical" evidence="1">
    <location>
        <begin position="388"/>
        <end position="408"/>
    </location>
</feature>
<feature type="transmembrane region" description="Helical" evidence="1">
    <location>
        <begin position="209"/>
        <end position="230"/>
    </location>
</feature>
<feature type="transmembrane region" description="Helical" evidence="1">
    <location>
        <begin position="132"/>
        <end position="155"/>
    </location>
</feature>
<keyword evidence="1" id="KW-0812">Transmembrane</keyword>
<feature type="transmembrane region" description="Helical" evidence="1">
    <location>
        <begin position="308"/>
        <end position="335"/>
    </location>
</feature>
<sequence>MSRLPFLFIFTGIIGFAWYQAVSLAAFTGWLTGELRGPDGWFHVHLFILGWATMLAMGAVYQLIGVILQSRLYSERLGYVQYAIFTVGLAGLLYGFDQGVIAWIAGSAVLALVGIALFGWNIAVTLIRAARWNAITVSAACAVLYLALTGLSGLAMGLNFATGDWTGLAERLFGAHIWMGTVGWFGLLITGFSYKLLPMFYLAHDYPVKLQAVVLVLWNASVLVGALAFLLDASVWLLWFALLLLTAAIVVYNVHLLQIRRHRHKRNPGSGIRWSLLSSHMLALSAVAMLIYAALYPDRWLQADAVRLAGWLYLAGWVSFTILSYVSKIVPFLWWTSKYGKHAGKPGTPVMADLLKERPVGIGLASIAALHLLLAAGLLTGWETLTGAAGSVLSVCSVAYIVLIGRVFTR</sequence>
<keyword evidence="3" id="KW-1185">Reference proteome</keyword>